<keyword evidence="1" id="KW-0175">Coiled coil</keyword>
<evidence type="ECO:0000256" key="1">
    <source>
        <dbReference type="SAM" id="Coils"/>
    </source>
</evidence>
<evidence type="ECO:0000313" key="3">
    <source>
        <dbReference type="Proteomes" id="UP000451233"/>
    </source>
</evidence>
<evidence type="ECO:0008006" key="4">
    <source>
        <dbReference type="Google" id="ProtNLM"/>
    </source>
</evidence>
<dbReference type="InterPro" id="IPR048012">
    <property type="entry name" value="BfmA-like_N"/>
</dbReference>
<name>A0A7K1XU71_9SPHI</name>
<dbReference type="Proteomes" id="UP000451233">
    <property type="component" value="Unassembled WGS sequence"/>
</dbReference>
<dbReference type="AlphaFoldDB" id="A0A7K1XU71"/>
<reference evidence="2 3" key="1">
    <citation type="submission" date="2019-11" db="EMBL/GenBank/DDBJ databases">
        <title>Pedobacter sp. HMF7056 Genome sequencing and assembly.</title>
        <authorList>
            <person name="Kang H."/>
            <person name="Kim H."/>
            <person name="Joh K."/>
        </authorList>
    </citation>
    <scope>NUCLEOTIDE SEQUENCE [LARGE SCALE GENOMIC DNA]</scope>
    <source>
        <strain evidence="2 3">HMF7056</strain>
    </source>
</reference>
<protein>
    <recommendedName>
        <fullName evidence="4">Clindamycin resistance transfer factor btgA</fullName>
    </recommendedName>
</protein>
<organism evidence="2 3">
    <name type="scientific">Hufsiella ginkgonis</name>
    <dbReference type="NCBI Taxonomy" id="2695274"/>
    <lineage>
        <taxon>Bacteria</taxon>
        <taxon>Pseudomonadati</taxon>
        <taxon>Bacteroidota</taxon>
        <taxon>Sphingobacteriia</taxon>
        <taxon>Sphingobacteriales</taxon>
        <taxon>Sphingobacteriaceae</taxon>
        <taxon>Hufsiella</taxon>
    </lineage>
</organism>
<feature type="coiled-coil region" evidence="1">
    <location>
        <begin position="83"/>
        <end position="110"/>
    </location>
</feature>
<gene>
    <name evidence="2" type="ORF">GS398_03480</name>
</gene>
<dbReference type="RefSeq" id="WP_160905323.1">
    <property type="nucleotide sequence ID" value="NZ_WVHS01000001.1"/>
</dbReference>
<keyword evidence="3" id="KW-1185">Reference proteome</keyword>
<proteinExistence type="predicted"/>
<dbReference type="EMBL" id="WVHS01000001">
    <property type="protein sequence ID" value="MXV14347.1"/>
    <property type="molecule type" value="Genomic_DNA"/>
</dbReference>
<evidence type="ECO:0000313" key="2">
    <source>
        <dbReference type="EMBL" id="MXV14347.1"/>
    </source>
</evidence>
<accession>A0A7K1XU71</accession>
<comment type="caution">
    <text evidence="2">The sequence shown here is derived from an EMBL/GenBank/DDBJ whole genome shotgun (WGS) entry which is preliminary data.</text>
</comment>
<dbReference type="NCBIfam" id="NF041200">
    <property type="entry name" value="mob_BfmA_Nterm"/>
    <property type="match status" value="1"/>
</dbReference>
<sequence length="183" mass="21358">MSTTHEKSIRFPARVNEKLEKLANKHGRTKLLFFEQMVEYFYRTKKDPKDINDEVLKNALVANHEKYIGFIKTQENTMLIPIKQEVELSLKTLERILNAFNSQVIQANNTILQNQAVQVQRSDDTNRVLKEIANRLDGKDLLKQKFLVLLEHYIKARENINAVLSPKSVQELNQRTVKLIDDL</sequence>